<dbReference type="Proteomes" id="UP000270094">
    <property type="component" value="Unassembled WGS sequence"/>
</dbReference>
<keyword evidence="2" id="KW-1185">Reference proteome</keyword>
<dbReference type="EMBL" id="UYYB01026634">
    <property type="protein sequence ID" value="VDM72679.1"/>
    <property type="molecule type" value="Genomic_DNA"/>
</dbReference>
<evidence type="ECO:0000313" key="2">
    <source>
        <dbReference type="Proteomes" id="UP000270094"/>
    </source>
</evidence>
<organism evidence="1 2">
    <name type="scientific">Strongylus vulgaris</name>
    <name type="common">Blood worm</name>
    <dbReference type="NCBI Taxonomy" id="40348"/>
    <lineage>
        <taxon>Eukaryota</taxon>
        <taxon>Metazoa</taxon>
        <taxon>Ecdysozoa</taxon>
        <taxon>Nematoda</taxon>
        <taxon>Chromadorea</taxon>
        <taxon>Rhabditida</taxon>
        <taxon>Rhabditina</taxon>
        <taxon>Rhabditomorpha</taxon>
        <taxon>Strongyloidea</taxon>
        <taxon>Strongylidae</taxon>
        <taxon>Strongylus</taxon>
    </lineage>
</organism>
<accession>A0A3P7IZJ9</accession>
<dbReference type="AlphaFoldDB" id="A0A3P7IZJ9"/>
<reference evidence="1 2" key="1">
    <citation type="submission" date="2018-11" db="EMBL/GenBank/DDBJ databases">
        <authorList>
            <consortium name="Pathogen Informatics"/>
        </authorList>
    </citation>
    <scope>NUCLEOTIDE SEQUENCE [LARGE SCALE GENOMIC DNA]</scope>
</reference>
<proteinExistence type="predicted"/>
<name>A0A3P7IZJ9_STRVU</name>
<sequence>MPLSGTVSELVFDSVSALHEVVASGTPCPCPSVAPDKWNDQVMLTSQNLQASRILLSSICAHATMMDELWYLCMLTCQHVAWLLGIRPTSNGIFTREKPEIDQQST</sequence>
<dbReference type="OrthoDB" id="294853at2759"/>
<evidence type="ECO:0000313" key="1">
    <source>
        <dbReference type="EMBL" id="VDM72679.1"/>
    </source>
</evidence>
<gene>
    <name evidence="1" type="ORF">SVUK_LOCUS7677</name>
</gene>
<protein>
    <submittedName>
        <fullName evidence="1">Uncharacterized protein</fullName>
    </submittedName>
</protein>